<keyword evidence="1" id="KW-0175">Coiled coil</keyword>
<feature type="region of interest" description="Disordered" evidence="2">
    <location>
        <begin position="97"/>
        <end position="118"/>
    </location>
</feature>
<evidence type="ECO:0000256" key="1">
    <source>
        <dbReference type="SAM" id="Coils"/>
    </source>
</evidence>
<dbReference type="EMBL" id="LGRX02005694">
    <property type="protein sequence ID" value="KAK3278004.1"/>
    <property type="molecule type" value="Genomic_DNA"/>
</dbReference>
<gene>
    <name evidence="3" type="ORF">CYMTET_14027</name>
</gene>
<comment type="caution">
    <text evidence="3">The sequence shown here is derived from an EMBL/GenBank/DDBJ whole genome shotgun (WGS) entry which is preliminary data.</text>
</comment>
<feature type="coiled-coil region" evidence="1">
    <location>
        <begin position="130"/>
        <end position="178"/>
    </location>
</feature>
<dbReference type="Proteomes" id="UP001190700">
    <property type="component" value="Unassembled WGS sequence"/>
</dbReference>
<proteinExistence type="predicted"/>
<protein>
    <submittedName>
        <fullName evidence="3">Uncharacterized protein</fullName>
    </submittedName>
</protein>
<sequence length="179" mass="20126">MWNVPRHWNELDEAEPGARSFALCCWPKRRLQTIRSIRGSSCSESPELPTQMVNQFVGESIKWRGSPDDDKKETTPFLNISATALELPFVDSARWGRPDTAHTGAAIPPPAESATFQQGPTDVPAVQEIQEAAERQVKLLKKQISFLLSETQMRASNERRLEAEIAALRRESASQNLRQ</sequence>
<dbReference type="AlphaFoldDB" id="A0AAE0GH57"/>
<organism evidence="3 4">
    <name type="scientific">Cymbomonas tetramitiformis</name>
    <dbReference type="NCBI Taxonomy" id="36881"/>
    <lineage>
        <taxon>Eukaryota</taxon>
        <taxon>Viridiplantae</taxon>
        <taxon>Chlorophyta</taxon>
        <taxon>Pyramimonadophyceae</taxon>
        <taxon>Pyramimonadales</taxon>
        <taxon>Pyramimonadaceae</taxon>
        <taxon>Cymbomonas</taxon>
    </lineage>
</organism>
<evidence type="ECO:0000313" key="3">
    <source>
        <dbReference type="EMBL" id="KAK3278004.1"/>
    </source>
</evidence>
<name>A0AAE0GH57_9CHLO</name>
<evidence type="ECO:0000256" key="2">
    <source>
        <dbReference type="SAM" id="MobiDB-lite"/>
    </source>
</evidence>
<accession>A0AAE0GH57</accession>
<reference evidence="3 4" key="1">
    <citation type="journal article" date="2015" name="Genome Biol. Evol.">
        <title>Comparative Genomics of a Bacterivorous Green Alga Reveals Evolutionary Causalities and Consequences of Phago-Mixotrophic Mode of Nutrition.</title>
        <authorList>
            <person name="Burns J.A."/>
            <person name="Paasch A."/>
            <person name="Narechania A."/>
            <person name="Kim E."/>
        </authorList>
    </citation>
    <scope>NUCLEOTIDE SEQUENCE [LARGE SCALE GENOMIC DNA]</scope>
    <source>
        <strain evidence="3 4">PLY_AMNH</strain>
    </source>
</reference>
<keyword evidence="4" id="KW-1185">Reference proteome</keyword>
<evidence type="ECO:0000313" key="4">
    <source>
        <dbReference type="Proteomes" id="UP001190700"/>
    </source>
</evidence>